<protein>
    <submittedName>
        <fullName evidence="2">Uncharacterized protein</fullName>
    </submittedName>
</protein>
<accession>A0A375HW79</accession>
<geneLocation type="plasmid" evidence="2">
    <name>II</name>
</geneLocation>
<keyword evidence="4" id="KW-1185">Reference proteome</keyword>
<evidence type="ECO:0000313" key="1">
    <source>
        <dbReference type="EMBL" id="SOZ39739.1"/>
    </source>
</evidence>
<sequence>MFNDLPTGAEVAMLRSTADRISRGRTLEQLRSAIRTQPEARNQKRQFPFRGGLEGRAVARLPLSFVRKAKSARLLWSYIWS</sequence>
<geneLocation type="plasmid" evidence="3">
    <name>ii</name>
</geneLocation>
<organism evidence="2 3">
    <name type="scientific">Cupriavidus neocaledonicus</name>
    <dbReference type="NCBI Taxonomy" id="1040979"/>
    <lineage>
        <taxon>Bacteria</taxon>
        <taxon>Pseudomonadati</taxon>
        <taxon>Pseudomonadota</taxon>
        <taxon>Betaproteobacteria</taxon>
        <taxon>Burkholderiales</taxon>
        <taxon>Burkholderiaceae</taxon>
        <taxon>Cupriavidus</taxon>
    </lineage>
</organism>
<reference evidence="3 4" key="1">
    <citation type="submission" date="2018-01" db="EMBL/GenBank/DDBJ databases">
        <authorList>
            <person name="Clerissi C."/>
        </authorList>
    </citation>
    <scope>NUCLEOTIDE SEQUENCE [LARGE SCALE GENOMIC DNA]</scope>
    <source>
        <strain evidence="1">Cupriavidus taiwanensis STM 6082</strain>
        <strain evidence="2">Cupriavidus taiwanensis STM 6160</strain>
        <plasmid evidence="2">II</plasmid>
        <plasmid evidence="3">ii</plasmid>
    </source>
</reference>
<proteinExistence type="predicted"/>
<dbReference type="EMBL" id="LT984807">
    <property type="protein sequence ID" value="SPD60930.1"/>
    <property type="molecule type" value="Genomic_DNA"/>
</dbReference>
<keyword evidence="2" id="KW-0614">Plasmid</keyword>
<dbReference type="Proteomes" id="UP000256710">
    <property type="component" value="Unassembled WGS sequence"/>
</dbReference>
<dbReference type="Proteomes" id="UP000255168">
    <property type="component" value="Plasmid II"/>
</dbReference>
<evidence type="ECO:0000313" key="3">
    <source>
        <dbReference type="Proteomes" id="UP000255168"/>
    </source>
</evidence>
<name>A0A375HW79_9BURK</name>
<gene>
    <name evidence="1" type="ORF">CBM2605_B40070</name>
    <name evidence="2" type="ORF">CBM2607_MP21588</name>
</gene>
<evidence type="ECO:0000313" key="4">
    <source>
        <dbReference type="Proteomes" id="UP000256710"/>
    </source>
</evidence>
<dbReference type="EMBL" id="OFTC01000043">
    <property type="protein sequence ID" value="SOZ39739.1"/>
    <property type="molecule type" value="Genomic_DNA"/>
</dbReference>
<evidence type="ECO:0000313" key="2">
    <source>
        <dbReference type="EMBL" id="SPD60930.1"/>
    </source>
</evidence>
<dbReference type="AlphaFoldDB" id="A0A375HW79"/>